<dbReference type="STRING" id="1385369.N825_03825"/>
<protein>
    <submittedName>
        <fullName evidence="7">Membrane protein</fullName>
    </submittedName>
</protein>
<comment type="caution">
    <text evidence="7">The sequence shown here is derived from an EMBL/GenBank/DDBJ whole genome shotgun (WGS) entry which is preliminary data.</text>
</comment>
<reference evidence="7 8" key="1">
    <citation type="submission" date="2013-08" db="EMBL/GenBank/DDBJ databases">
        <title>The genome sequence of Skermanella stibiiresistens.</title>
        <authorList>
            <person name="Zhu W."/>
            <person name="Wang G."/>
        </authorList>
    </citation>
    <scope>NUCLEOTIDE SEQUENCE [LARGE SCALE GENOMIC DNA]</scope>
    <source>
        <strain evidence="7 8">SB22</strain>
    </source>
</reference>
<dbReference type="SUPFAM" id="SSF52833">
    <property type="entry name" value="Thioredoxin-like"/>
    <property type="match status" value="1"/>
</dbReference>
<dbReference type="GO" id="GO:0016491">
    <property type="term" value="F:oxidoreductase activity"/>
    <property type="evidence" value="ECO:0007669"/>
    <property type="project" value="UniProtKB-KW"/>
</dbReference>
<dbReference type="Gene3D" id="3.40.30.10">
    <property type="entry name" value="Glutaredoxin"/>
    <property type="match status" value="1"/>
</dbReference>
<keyword evidence="1" id="KW-0732">Signal</keyword>
<keyword evidence="8" id="KW-1185">Reference proteome</keyword>
<dbReference type="InterPro" id="IPR013766">
    <property type="entry name" value="Thioredoxin_domain"/>
</dbReference>
<evidence type="ECO:0000256" key="5">
    <source>
        <dbReference type="SAM" id="MobiDB-lite"/>
    </source>
</evidence>
<keyword evidence="3" id="KW-1015">Disulfide bond</keyword>
<keyword evidence="2" id="KW-0560">Oxidoreductase</keyword>
<organism evidence="7 8">
    <name type="scientific">Skermanella stibiiresistens SB22</name>
    <dbReference type="NCBI Taxonomy" id="1385369"/>
    <lineage>
        <taxon>Bacteria</taxon>
        <taxon>Pseudomonadati</taxon>
        <taxon>Pseudomonadota</taxon>
        <taxon>Alphaproteobacteria</taxon>
        <taxon>Rhodospirillales</taxon>
        <taxon>Azospirillaceae</taxon>
        <taxon>Skermanella</taxon>
    </lineage>
</organism>
<dbReference type="PATRIC" id="fig|1385369.3.peg.3004"/>
<sequence>MGLPSGFRFAIVPKAPFGEQLMYRPSLPIRPLLAGALAVLAALASPVSAKAQQPSANDPAGKAAIEQIIRDYLMAHPEVLVQSLTAYQERQEQAQAEAQRGALTSRQDDLIRDPASPVGGNPKGDVTLVEFFDYQCGYCKAVNADVKRLLESDGKLRLVYKEFPILGPASVTAARAALAAQRQGKYDALHAALMENRGQLDDDKIYRIAGSAGLDVDRLKKDMEAPEIQAALQKNLKLASDLNIRGTPAFVVGDQIVPGAISLDKLKELVASGRAG</sequence>
<dbReference type="InterPro" id="IPR036249">
    <property type="entry name" value="Thioredoxin-like_sf"/>
</dbReference>
<evidence type="ECO:0000256" key="2">
    <source>
        <dbReference type="ARBA" id="ARBA00023002"/>
    </source>
</evidence>
<dbReference type="AlphaFoldDB" id="W9H1Q8"/>
<evidence type="ECO:0000256" key="3">
    <source>
        <dbReference type="ARBA" id="ARBA00023157"/>
    </source>
</evidence>
<dbReference type="PANTHER" id="PTHR13887">
    <property type="entry name" value="GLUTATHIONE S-TRANSFERASE KAPPA"/>
    <property type="match status" value="1"/>
</dbReference>
<dbReference type="PANTHER" id="PTHR13887:SF14">
    <property type="entry name" value="DISULFIDE BOND FORMATION PROTEIN D"/>
    <property type="match status" value="1"/>
</dbReference>
<dbReference type="PROSITE" id="PS51352">
    <property type="entry name" value="THIOREDOXIN_2"/>
    <property type="match status" value="1"/>
</dbReference>
<proteinExistence type="predicted"/>
<evidence type="ECO:0000256" key="1">
    <source>
        <dbReference type="ARBA" id="ARBA00022729"/>
    </source>
</evidence>
<evidence type="ECO:0000259" key="6">
    <source>
        <dbReference type="PROSITE" id="PS51352"/>
    </source>
</evidence>
<gene>
    <name evidence="7" type="ORF">N825_03825</name>
</gene>
<evidence type="ECO:0000313" key="7">
    <source>
        <dbReference type="EMBL" id="EWY40105.1"/>
    </source>
</evidence>
<dbReference type="InterPro" id="IPR041205">
    <property type="entry name" value="ScsC_N"/>
</dbReference>
<dbReference type="EMBL" id="AVFL01000009">
    <property type="protein sequence ID" value="EWY40105.1"/>
    <property type="molecule type" value="Genomic_DNA"/>
</dbReference>
<keyword evidence="4" id="KW-0676">Redox-active center</keyword>
<feature type="region of interest" description="Disordered" evidence="5">
    <location>
        <begin position="92"/>
        <end position="119"/>
    </location>
</feature>
<dbReference type="CDD" id="cd03023">
    <property type="entry name" value="DsbA_Com1_like"/>
    <property type="match status" value="1"/>
</dbReference>
<feature type="domain" description="Thioredoxin" evidence="6">
    <location>
        <begin position="45"/>
        <end position="275"/>
    </location>
</feature>
<dbReference type="InterPro" id="IPR001853">
    <property type="entry name" value="DSBA-like_thioredoxin_dom"/>
</dbReference>
<dbReference type="Pfam" id="PF18312">
    <property type="entry name" value="ScsC_N"/>
    <property type="match status" value="1"/>
</dbReference>
<dbReference type="Pfam" id="PF01323">
    <property type="entry name" value="DSBA"/>
    <property type="match status" value="1"/>
</dbReference>
<evidence type="ECO:0000313" key="8">
    <source>
        <dbReference type="Proteomes" id="UP000019486"/>
    </source>
</evidence>
<accession>W9H1Q8</accession>
<name>W9H1Q8_9PROT</name>
<evidence type="ECO:0000256" key="4">
    <source>
        <dbReference type="ARBA" id="ARBA00023284"/>
    </source>
</evidence>
<dbReference type="Proteomes" id="UP000019486">
    <property type="component" value="Unassembled WGS sequence"/>
</dbReference>